<evidence type="ECO:0000313" key="2">
    <source>
        <dbReference type="EMBL" id="QNP72090.1"/>
    </source>
</evidence>
<evidence type="ECO:0000259" key="1">
    <source>
        <dbReference type="Pfam" id="PF00144"/>
    </source>
</evidence>
<feature type="domain" description="Beta-lactamase-related" evidence="1">
    <location>
        <begin position="24"/>
        <end position="224"/>
    </location>
</feature>
<proteinExistence type="predicted"/>
<keyword evidence="3" id="KW-1185">Reference proteome</keyword>
<dbReference type="PANTHER" id="PTHR46825:SF7">
    <property type="entry name" value="D-ALANYL-D-ALANINE CARBOXYPEPTIDASE"/>
    <property type="match status" value="1"/>
</dbReference>
<gene>
    <name evidence="2" type="ORF">IAG44_23525</name>
</gene>
<dbReference type="InterPro" id="IPR001466">
    <property type="entry name" value="Beta-lactam-related"/>
</dbReference>
<reference evidence="2 3" key="1">
    <citation type="submission" date="2020-08" db="EMBL/GenBank/DDBJ databases">
        <title>A novel species.</title>
        <authorList>
            <person name="Gao J."/>
        </authorList>
    </citation>
    <scope>NUCLEOTIDE SEQUENCE [LARGE SCALE GENOMIC DNA]</scope>
    <source>
        <strain evidence="2 3">CRXT-G-22</strain>
    </source>
</reference>
<dbReference type="Gene3D" id="3.40.710.10">
    <property type="entry name" value="DD-peptidase/beta-lactamase superfamily"/>
    <property type="match status" value="1"/>
</dbReference>
<accession>A0A7H0IH24</accession>
<dbReference type="PANTHER" id="PTHR46825">
    <property type="entry name" value="D-ALANYL-D-ALANINE-CARBOXYPEPTIDASE/ENDOPEPTIDASE AMPH"/>
    <property type="match status" value="1"/>
</dbReference>
<dbReference type="InterPro" id="IPR012338">
    <property type="entry name" value="Beta-lactam/transpept-like"/>
</dbReference>
<dbReference type="Proteomes" id="UP000516052">
    <property type="component" value="Chromosome"/>
</dbReference>
<dbReference type="AlphaFoldDB" id="A0A7H0IH24"/>
<dbReference type="KEGG" id="sroi:IAG44_23525"/>
<evidence type="ECO:0000313" key="3">
    <source>
        <dbReference type="Proteomes" id="UP000516052"/>
    </source>
</evidence>
<dbReference type="Pfam" id="PF00144">
    <property type="entry name" value="Beta-lactamase"/>
    <property type="match status" value="1"/>
</dbReference>
<organism evidence="2 3">
    <name type="scientific">Streptomyces roseirectus</name>
    <dbReference type="NCBI Taxonomy" id="2768066"/>
    <lineage>
        <taxon>Bacteria</taxon>
        <taxon>Bacillati</taxon>
        <taxon>Actinomycetota</taxon>
        <taxon>Actinomycetes</taxon>
        <taxon>Kitasatosporales</taxon>
        <taxon>Streptomycetaceae</taxon>
        <taxon>Streptomyces</taxon>
    </lineage>
</organism>
<name>A0A7H0IH24_9ACTN</name>
<dbReference type="RefSeq" id="WP_187749047.1">
    <property type="nucleotide sequence ID" value="NZ_CP060828.1"/>
</dbReference>
<dbReference type="InterPro" id="IPR050491">
    <property type="entry name" value="AmpC-like"/>
</dbReference>
<sequence>MGTPTCLLGGAGISERISHGHDAGRYVEIGSLTKVFTATVLAELVKEGTVGLDAPLEDCIGSVPRGTGITLRNLAEHTSGLPRLPVVPVAPPNDPYATFTPAALADALGALDRQITGRQGETEYSNYGYAVLGHALTTATGRTYQQLVDTYVLAPLGVETGAVTAHPPAGERLVPRGLFGRARPLWDLTGPILPAGGLWSTCRTLADVVVALLVERRLGEPALAWQRGPSVVWHNGATRGSSVVAAVHDDGPWLVLHRLGEPDETDRLAIQTLKAALPAM</sequence>
<dbReference type="EMBL" id="CP060828">
    <property type="protein sequence ID" value="QNP72090.1"/>
    <property type="molecule type" value="Genomic_DNA"/>
</dbReference>
<dbReference type="SUPFAM" id="SSF56601">
    <property type="entry name" value="beta-lactamase/transpeptidase-like"/>
    <property type="match status" value="1"/>
</dbReference>
<protein>
    <submittedName>
        <fullName evidence="2">Beta-lactamase family protein</fullName>
    </submittedName>
</protein>